<dbReference type="EMBL" id="ML208790">
    <property type="protein sequence ID" value="TFK60341.1"/>
    <property type="molecule type" value="Genomic_DNA"/>
</dbReference>
<gene>
    <name evidence="1" type="ORF">BDN72DRAFT_828973</name>
</gene>
<proteinExistence type="predicted"/>
<keyword evidence="1" id="KW-0032">Aminotransferase</keyword>
<reference evidence="1 2" key="1">
    <citation type="journal article" date="2019" name="Nat. Ecol. Evol.">
        <title>Megaphylogeny resolves global patterns of mushroom evolution.</title>
        <authorList>
            <person name="Varga T."/>
            <person name="Krizsan K."/>
            <person name="Foldi C."/>
            <person name="Dima B."/>
            <person name="Sanchez-Garcia M."/>
            <person name="Sanchez-Ramirez S."/>
            <person name="Szollosi G.J."/>
            <person name="Szarkandi J.G."/>
            <person name="Papp V."/>
            <person name="Albert L."/>
            <person name="Andreopoulos W."/>
            <person name="Angelini C."/>
            <person name="Antonin V."/>
            <person name="Barry K.W."/>
            <person name="Bougher N.L."/>
            <person name="Buchanan P."/>
            <person name="Buyck B."/>
            <person name="Bense V."/>
            <person name="Catcheside P."/>
            <person name="Chovatia M."/>
            <person name="Cooper J."/>
            <person name="Damon W."/>
            <person name="Desjardin D."/>
            <person name="Finy P."/>
            <person name="Geml J."/>
            <person name="Haridas S."/>
            <person name="Hughes K."/>
            <person name="Justo A."/>
            <person name="Karasinski D."/>
            <person name="Kautmanova I."/>
            <person name="Kiss B."/>
            <person name="Kocsube S."/>
            <person name="Kotiranta H."/>
            <person name="LaButti K.M."/>
            <person name="Lechner B.E."/>
            <person name="Liimatainen K."/>
            <person name="Lipzen A."/>
            <person name="Lukacs Z."/>
            <person name="Mihaltcheva S."/>
            <person name="Morgado L.N."/>
            <person name="Niskanen T."/>
            <person name="Noordeloos M.E."/>
            <person name="Ohm R.A."/>
            <person name="Ortiz-Santana B."/>
            <person name="Ovrebo C."/>
            <person name="Racz N."/>
            <person name="Riley R."/>
            <person name="Savchenko A."/>
            <person name="Shiryaev A."/>
            <person name="Soop K."/>
            <person name="Spirin V."/>
            <person name="Szebenyi C."/>
            <person name="Tomsovsky M."/>
            <person name="Tulloss R.E."/>
            <person name="Uehling J."/>
            <person name="Grigoriev I.V."/>
            <person name="Vagvolgyi C."/>
            <person name="Papp T."/>
            <person name="Martin F.M."/>
            <person name="Miettinen O."/>
            <person name="Hibbett D.S."/>
            <person name="Nagy L.G."/>
        </authorList>
    </citation>
    <scope>NUCLEOTIDE SEQUENCE [LARGE SCALE GENOMIC DNA]</scope>
    <source>
        <strain evidence="1 2">NL-1719</strain>
    </source>
</reference>
<dbReference type="Proteomes" id="UP000308600">
    <property type="component" value="Unassembled WGS sequence"/>
</dbReference>
<keyword evidence="2" id="KW-1185">Reference proteome</keyword>
<keyword evidence="1" id="KW-0808">Transferase</keyword>
<name>A0ACD3A483_9AGAR</name>
<evidence type="ECO:0000313" key="2">
    <source>
        <dbReference type="Proteomes" id="UP000308600"/>
    </source>
</evidence>
<organism evidence="1 2">
    <name type="scientific">Pluteus cervinus</name>
    <dbReference type="NCBI Taxonomy" id="181527"/>
    <lineage>
        <taxon>Eukaryota</taxon>
        <taxon>Fungi</taxon>
        <taxon>Dikarya</taxon>
        <taxon>Basidiomycota</taxon>
        <taxon>Agaricomycotina</taxon>
        <taxon>Agaricomycetes</taxon>
        <taxon>Agaricomycetidae</taxon>
        <taxon>Agaricales</taxon>
        <taxon>Pluteineae</taxon>
        <taxon>Pluteaceae</taxon>
        <taxon>Pluteus</taxon>
    </lineage>
</organism>
<sequence length="414" mass="45165">MPATITRREQNKTAITGIPKELAVKAGSRLEPAPLDPEQVIIDLTPSPKTLPSLENFGFGENKTDHMLVCTYDSITGWAAPEIKPYGPLSLDPASSCLQYATSVFEGMKAYLGPDGEIRLFRPELNMQRLANSAARVALPQFDQDALLTLIKRLVTVDARWIPAAPGYSLYLRPTMIGTRSAFGVTPSDSAILYVVCAPAGPYFRSGVKPISLLAGGEGVRAWPGGTGGHKVASNYSPGFVPQIAAAKQGYDQILWLFGDDRRVTEAGAMNFFIVVKREDDENEIDIITPPLDGTILPGITRSSCISLLQSHSTDELTLSHIPSSHRIHVHERILTMPEIAKWYSQGRVLEAFTVGTGVVVAPVGKIGFEGLEIVFPKYVENGGFGPVTKGIMERLLDIQFGRREWKGWSVRCD</sequence>
<protein>
    <submittedName>
        <fullName evidence="1">Branched-chain amino acid aminotransferase II</fullName>
    </submittedName>
</protein>
<evidence type="ECO:0000313" key="1">
    <source>
        <dbReference type="EMBL" id="TFK60341.1"/>
    </source>
</evidence>
<accession>A0ACD3A483</accession>